<dbReference type="AlphaFoldDB" id="A0AAC8PUC1"/>
<dbReference type="RefSeq" id="WP_046699142.1">
    <property type="nucleotide sequence ID" value="NZ_CP011376.1"/>
</dbReference>
<proteinExistence type="predicted"/>
<accession>A0AAC8PUC1</accession>
<evidence type="ECO:0000256" key="1">
    <source>
        <dbReference type="SAM" id="Phobius"/>
    </source>
</evidence>
<gene>
    <name evidence="2" type="ORF">AAX06_01770</name>
</gene>
<keyword evidence="1" id="KW-1133">Transmembrane helix</keyword>
<feature type="transmembrane region" description="Helical" evidence="1">
    <location>
        <begin position="6"/>
        <end position="30"/>
    </location>
</feature>
<sequence length="62" mass="7313">MSDLEIIIWLQWALIVLLIGFCIYVFNAFVELSSIVRRHKTYLIIDGKAYILKDNKLVEIEK</sequence>
<dbReference type="Proteomes" id="UP000077465">
    <property type="component" value="Chromosome"/>
</dbReference>
<organism evidence="2 3">
    <name type="scientific">Moraxella bovoculi</name>
    <dbReference type="NCBI Taxonomy" id="386891"/>
    <lineage>
        <taxon>Bacteria</taxon>
        <taxon>Pseudomonadati</taxon>
        <taxon>Pseudomonadota</taxon>
        <taxon>Gammaproteobacteria</taxon>
        <taxon>Moraxellales</taxon>
        <taxon>Moraxellaceae</taxon>
        <taxon>Moraxella</taxon>
    </lineage>
</organism>
<evidence type="ECO:0000313" key="3">
    <source>
        <dbReference type="Proteomes" id="UP000077465"/>
    </source>
</evidence>
<evidence type="ECO:0000313" key="2">
    <source>
        <dbReference type="EMBL" id="AKG07110.1"/>
    </source>
</evidence>
<name>A0AAC8PUC1_9GAMM</name>
<protein>
    <submittedName>
        <fullName evidence="2">Uncharacterized protein</fullName>
    </submittedName>
</protein>
<keyword evidence="1" id="KW-0472">Membrane</keyword>
<dbReference type="EMBL" id="CP011376">
    <property type="protein sequence ID" value="AKG07110.1"/>
    <property type="molecule type" value="Genomic_DNA"/>
</dbReference>
<keyword evidence="1" id="KW-0812">Transmembrane</keyword>
<reference evidence="2 3" key="1">
    <citation type="submission" date="2015-05" db="EMBL/GenBank/DDBJ databases">
        <authorList>
            <person name="Dickey A."/>
            <person name="Clawson M."/>
            <person name="Bono J."/>
            <person name="Loy J.D."/>
        </authorList>
    </citation>
    <scope>NUCLEOTIDE SEQUENCE [LARGE SCALE GENOMIC DNA]</scope>
    <source>
        <strain evidence="2 3">22581</strain>
    </source>
</reference>